<name>A0ABW5PGL2_9BACL</name>
<keyword evidence="5" id="KW-1278">Translocase</keyword>
<keyword evidence="8" id="KW-1185">Reference proteome</keyword>
<proteinExistence type="inferred from homology"/>
<accession>A0ABW5PGL2</accession>
<comment type="similarity">
    <text evidence="1">Belongs to the ABC transporter superfamily.</text>
</comment>
<dbReference type="Pfam" id="PF00005">
    <property type="entry name" value="ABC_tran"/>
    <property type="match status" value="1"/>
</dbReference>
<dbReference type="InterPro" id="IPR029439">
    <property type="entry name" value="Wzt_C"/>
</dbReference>
<dbReference type="PANTHER" id="PTHR46743">
    <property type="entry name" value="TEICHOIC ACIDS EXPORT ATP-BINDING PROTEIN TAGH"/>
    <property type="match status" value="1"/>
</dbReference>
<comment type="caution">
    <text evidence="7">The sequence shown here is derived from an EMBL/GenBank/DDBJ whole genome shotgun (WGS) entry which is preliminary data.</text>
</comment>
<dbReference type="InterPro" id="IPR017871">
    <property type="entry name" value="ABC_transporter-like_CS"/>
</dbReference>
<organism evidence="7 8">
    <name type="scientific">Paenibacillus gansuensis</name>
    <dbReference type="NCBI Taxonomy" id="306542"/>
    <lineage>
        <taxon>Bacteria</taxon>
        <taxon>Bacillati</taxon>
        <taxon>Bacillota</taxon>
        <taxon>Bacilli</taxon>
        <taxon>Bacillales</taxon>
        <taxon>Paenibacillaceae</taxon>
        <taxon>Paenibacillus</taxon>
    </lineage>
</organism>
<gene>
    <name evidence="7" type="ORF">ACFSUF_16735</name>
</gene>
<dbReference type="Gene3D" id="2.70.50.60">
    <property type="entry name" value="abc- transporter (atp binding component) like domain"/>
    <property type="match status" value="1"/>
</dbReference>
<evidence type="ECO:0000313" key="8">
    <source>
        <dbReference type="Proteomes" id="UP001597541"/>
    </source>
</evidence>
<keyword evidence="3" id="KW-0547">Nucleotide-binding</keyword>
<evidence type="ECO:0000256" key="2">
    <source>
        <dbReference type="ARBA" id="ARBA00022448"/>
    </source>
</evidence>
<reference evidence="8" key="1">
    <citation type="journal article" date="2019" name="Int. J. Syst. Evol. Microbiol.">
        <title>The Global Catalogue of Microorganisms (GCM) 10K type strain sequencing project: providing services to taxonomists for standard genome sequencing and annotation.</title>
        <authorList>
            <consortium name="The Broad Institute Genomics Platform"/>
            <consortium name="The Broad Institute Genome Sequencing Center for Infectious Disease"/>
            <person name="Wu L."/>
            <person name="Ma J."/>
        </authorList>
    </citation>
    <scope>NUCLEOTIDE SEQUENCE [LARGE SCALE GENOMIC DNA]</scope>
    <source>
        <strain evidence="8">KCTC 3950</strain>
    </source>
</reference>
<dbReference type="InterPro" id="IPR003593">
    <property type="entry name" value="AAA+_ATPase"/>
</dbReference>
<keyword evidence="4 7" id="KW-0067">ATP-binding</keyword>
<dbReference type="CDD" id="cd03220">
    <property type="entry name" value="ABC_KpsT_Wzt"/>
    <property type="match status" value="1"/>
</dbReference>
<protein>
    <submittedName>
        <fullName evidence="7">ABC transporter ATP-binding protein</fullName>
    </submittedName>
</protein>
<evidence type="ECO:0000256" key="4">
    <source>
        <dbReference type="ARBA" id="ARBA00022840"/>
    </source>
</evidence>
<dbReference type="GO" id="GO:0005524">
    <property type="term" value="F:ATP binding"/>
    <property type="evidence" value="ECO:0007669"/>
    <property type="project" value="UniProtKB-KW"/>
</dbReference>
<evidence type="ECO:0000256" key="3">
    <source>
        <dbReference type="ARBA" id="ARBA00022741"/>
    </source>
</evidence>
<dbReference type="PROSITE" id="PS00211">
    <property type="entry name" value="ABC_TRANSPORTER_1"/>
    <property type="match status" value="1"/>
</dbReference>
<dbReference type="Proteomes" id="UP001597541">
    <property type="component" value="Unassembled WGS sequence"/>
</dbReference>
<dbReference type="EMBL" id="JBHUME010000010">
    <property type="protein sequence ID" value="MFD2614054.1"/>
    <property type="molecule type" value="Genomic_DNA"/>
</dbReference>
<dbReference type="SUPFAM" id="SSF52540">
    <property type="entry name" value="P-loop containing nucleoside triphosphate hydrolases"/>
    <property type="match status" value="1"/>
</dbReference>
<dbReference type="InterPro" id="IPR003439">
    <property type="entry name" value="ABC_transporter-like_ATP-bd"/>
</dbReference>
<dbReference type="InterPro" id="IPR027417">
    <property type="entry name" value="P-loop_NTPase"/>
</dbReference>
<evidence type="ECO:0000256" key="5">
    <source>
        <dbReference type="ARBA" id="ARBA00022967"/>
    </source>
</evidence>
<dbReference type="InterPro" id="IPR050683">
    <property type="entry name" value="Bact_Polysacc_Export_ATP-bd"/>
</dbReference>
<dbReference type="InterPro" id="IPR015860">
    <property type="entry name" value="ABC_transpr_TagH-like"/>
</dbReference>
<keyword evidence="2" id="KW-0813">Transport</keyword>
<dbReference type="Pfam" id="PF14524">
    <property type="entry name" value="Wzt_C"/>
    <property type="match status" value="1"/>
</dbReference>
<evidence type="ECO:0000313" key="7">
    <source>
        <dbReference type="EMBL" id="MFD2614054.1"/>
    </source>
</evidence>
<evidence type="ECO:0000256" key="1">
    <source>
        <dbReference type="ARBA" id="ARBA00005417"/>
    </source>
</evidence>
<dbReference type="Gene3D" id="3.40.50.300">
    <property type="entry name" value="P-loop containing nucleotide triphosphate hydrolases"/>
    <property type="match status" value="1"/>
</dbReference>
<sequence>MSEYAVEIERVSKIYKLYNKPSDRIKDTFNVRKKKYFTEFKALDNVSFKIKKGETIGILGKNGAGKSTLLKMITGVLQPTAGDITVRGKISALLELGAGFNQELSGMENIFLNGTLMGFTTEEMEARLDSILGFADIGEFIHQPVKTYSSGMFARLAFSVAINVDPDILIVDEALSVGDVAFQTKCFKKFREFKEQGKTIIFVSHSLDSVLKFCTHAVIIHNGKKVEEGQPKAMVDIFKKILVNLYDLQDELKLNKTTEIKTFQGEWKTKFTLNKDVLEYGSKEAEIVDYGIFDSLENPTNRVISDETILIKMKVHFQKDVKEPIFAFTIKDLKGNELSGTNTMFQNIDTDLYLAGEEAEIVFTQKLNLQNGIYTLSLGCTAFDENNLVVYHRLYDVLSFEVMIYKNIVGIYDLNSDIEVKKQT</sequence>
<dbReference type="PROSITE" id="PS50893">
    <property type="entry name" value="ABC_TRANSPORTER_2"/>
    <property type="match status" value="1"/>
</dbReference>
<dbReference type="CDD" id="cd10147">
    <property type="entry name" value="Wzt_C-like"/>
    <property type="match status" value="1"/>
</dbReference>
<feature type="domain" description="ABC transporter" evidence="6">
    <location>
        <begin position="23"/>
        <end position="247"/>
    </location>
</feature>
<dbReference type="PANTHER" id="PTHR46743:SF2">
    <property type="entry name" value="TEICHOIC ACIDS EXPORT ATP-BINDING PROTEIN TAGH"/>
    <property type="match status" value="1"/>
</dbReference>
<dbReference type="SMART" id="SM00382">
    <property type="entry name" value="AAA"/>
    <property type="match status" value="1"/>
</dbReference>
<dbReference type="RefSeq" id="WP_377604513.1">
    <property type="nucleotide sequence ID" value="NZ_JBHUME010000010.1"/>
</dbReference>
<evidence type="ECO:0000259" key="6">
    <source>
        <dbReference type="PROSITE" id="PS50893"/>
    </source>
</evidence>